<keyword evidence="9" id="KW-0315">Glutamine amidotransferase</keyword>
<dbReference type="GO" id="GO:0003921">
    <property type="term" value="F:GMP synthase activity"/>
    <property type="evidence" value="ECO:0007669"/>
    <property type="project" value="InterPro"/>
</dbReference>
<dbReference type="SUPFAM" id="SSF52402">
    <property type="entry name" value="Adenine nucleotide alpha hydrolases-like"/>
    <property type="match status" value="1"/>
</dbReference>
<dbReference type="InterPro" id="IPR017926">
    <property type="entry name" value="GATASE"/>
</dbReference>
<keyword evidence="7 10" id="KW-0658">Purine biosynthesis</keyword>
<evidence type="ECO:0000256" key="8">
    <source>
        <dbReference type="ARBA" id="ARBA00022840"/>
    </source>
</evidence>
<dbReference type="PRINTS" id="PR00096">
    <property type="entry name" value="GATASE"/>
</dbReference>
<keyword evidence="6 10" id="KW-0332">GMP biosynthesis</keyword>
<accession>A0A1F5SBK3</accession>
<dbReference type="SUPFAM" id="SSF52317">
    <property type="entry name" value="Class I glutamine amidotransferase-like"/>
    <property type="match status" value="1"/>
</dbReference>
<comment type="caution">
    <text evidence="12">The sequence shown here is derived from an EMBL/GenBank/DDBJ whole genome shotgun (WGS) entry which is preliminary data.</text>
</comment>
<evidence type="ECO:0000256" key="10">
    <source>
        <dbReference type="PROSITE-ProRule" id="PRU00886"/>
    </source>
</evidence>
<evidence type="ECO:0000256" key="6">
    <source>
        <dbReference type="ARBA" id="ARBA00022749"/>
    </source>
</evidence>
<dbReference type="InterPro" id="IPR001674">
    <property type="entry name" value="GMP_synth_C"/>
</dbReference>
<proteinExistence type="predicted"/>
<dbReference type="PANTHER" id="PTHR11922">
    <property type="entry name" value="GMP SYNTHASE-RELATED"/>
    <property type="match status" value="1"/>
</dbReference>
<evidence type="ECO:0000313" key="12">
    <source>
        <dbReference type="EMBL" id="OGF23641.1"/>
    </source>
</evidence>
<evidence type="ECO:0000256" key="1">
    <source>
        <dbReference type="ARBA" id="ARBA00002332"/>
    </source>
</evidence>
<sequence>MKIRQTQEVFLFFSLGSQFDHLIKQAMDRLGVFCLVSDPASVTAEDVKEVNPKGIILSGGPVSVYEKPPPFGGRIFNLGIPVLGICLGFQLWAKHIGARVGRGKKAEFGTHPFFRSAGLDSLSNGLFAGCPEEMPVLESHGDIIESDWRITILGRTENAPVAAGRFEHLWGVQFHPEVVPETEYGPQIFDNFCFKICGAKDRYPAENAAKRKIKELRQQIGGQKMLLALSGGSDSSTVAYLLKEALKGRKEQLRAVYIRGIDRPDDEAYVLKHFGNQDWLTLEIIDATEQFLAALGCPRWIKAILGERLGNWLFAKKFMRGKRLAVRRVYKRVLEAAAKQYGASFIAQGTLYTDISESGGGYTSGAKKAQIKIHHNVDLGFSLPEITPLDDCVKDAGRNIGREIGVPEELLIRHPFPGPGQAVRIEGAVDSVKLKIARQADSIFIEELRKWQLYDSVWQAGAVVTNSVTTCTKGDDAASGYVIALWAVWSVNGFTARWARLPDDFLDLVSRRITNEIREVGGVAYRISCKPPTTIEWG</sequence>
<keyword evidence="8 10" id="KW-0067">ATP-binding</keyword>
<dbReference type="UniPathway" id="UPA00189">
    <property type="reaction ID" value="UER00296"/>
</dbReference>
<dbReference type="AlphaFoldDB" id="A0A1F5SBK3"/>
<dbReference type="InterPro" id="IPR029062">
    <property type="entry name" value="Class_I_gatase-like"/>
</dbReference>
<dbReference type="EC" id="6.3.5.2" evidence="3"/>
<dbReference type="InterPro" id="IPR022310">
    <property type="entry name" value="NAD/GMP_synthase"/>
</dbReference>
<dbReference type="PROSITE" id="PS51273">
    <property type="entry name" value="GATASE_TYPE_1"/>
    <property type="match status" value="1"/>
</dbReference>
<dbReference type="Gene3D" id="3.40.50.880">
    <property type="match status" value="1"/>
</dbReference>
<reference evidence="12 13" key="1">
    <citation type="journal article" date="2016" name="Nat. Commun.">
        <title>Thousands of microbial genomes shed light on interconnected biogeochemical processes in an aquifer system.</title>
        <authorList>
            <person name="Anantharaman K."/>
            <person name="Brown C.T."/>
            <person name="Hug L.A."/>
            <person name="Sharon I."/>
            <person name="Castelle C.J."/>
            <person name="Probst A.J."/>
            <person name="Thomas B.C."/>
            <person name="Singh A."/>
            <person name="Wilkins M.J."/>
            <person name="Karaoz U."/>
            <person name="Brodie E.L."/>
            <person name="Williams K.H."/>
            <person name="Hubbard S.S."/>
            <person name="Banfield J.F."/>
        </authorList>
    </citation>
    <scope>NUCLEOTIDE SEQUENCE [LARGE SCALE GENOMIC DNA]</scope>
</reference>
<keyword evidence="4" id="KW-0436">Ligase</keyword>
<evidence type="ECO:0000256" key="7">
    <source>
        <dbReference type="ARBA" id="ARBA00022755"/>
    </source>
</evidence>
<dbReference type="InterPro" id="IPR025777">
    <property type="entry name" value="GMPS_ATP_PPase_dom"/>
</dbReference>
<evidence type="ECO:0000313" key="13">
    <source>
        <dbReference type="Proteomes" id="UP000178783"/>
    </source>
</evidence>
<evidence type="ECO:0000256" key="5">
    <source>
        <dbReference type="ARBA" id="ARBA00022741"/>
    </source>
</evidence>
<dbReference type="Gene3D" id="3.40.50.620">
    <property type="entry name" value="HUPs"/>
    <property type="match status" value="1"/>
</dbReference>
<evidence type="ECO:0000256" key="9">
    <source>
        <dbReference type="ARBA" id="ARBA00022962"/>
    </source>
</evidence>
<comment type="pathway">
    <text evidence="2">Purine metabolism; GMP biosynthesis; GMP from XMP (L-Gln route): step 1/1.</text>
</comment>
<comment type="function">
    <text evidence="1">Catalyzes the synthesis of GMP from XMP.</text>
</comment>
<dbReference type="STRING" id="1797989.A3H66_01530"/>
<dbReference type="Proteomes" id="UP000178783">
    <property type="component" value="Unassembled WGS sequence"/>
</dbReference>
<keyword evidence="5 10" id="KW-0547">Nucleotide-binding</keyword>
<organism evidence="12 13">
    <name type="scientific">Candidatus Falkowbacteria bacterium RIFCSPLOWO2_02_FULL_45_21</name>
    <dbReference type="NCBI Taxonomy" id="1797989"/>
    <lineage>
        <taxon>Bacteria</taxon>
        <taxon>Candidatus Falkowiibacteriota</taxon>
    </lineage>
</organism>
<dbReference type="SUPFAM" id="SSF54810">
    <property type="entry name" value="GMP synthetase C-terminal dimerisation domain"/>
    <property type="match status" value="1"/>
</dbReference>
<dbReference type="GO" id="GO:0005524">
    <property type="term" value="F:ATP binding"/>
    <property type="evidence" value="ECO:0007669"/>
    <property type="project" value="UniProtKB-UniRule"/>
</dbReference>
<dbReference type="Pfam" id="PF02540">
    <property type="entry name" value="NAD_synthase"/>
    <property type="match status" value="1"/>
</dbReference>
<name>A0A1F5SBK3_9BACT</name>
<feature type="domain" description="GMPS ATP-PPase" evidence="11">
    <location>
        <begin position="203"/>
        <end position="413"/>
    </location>
</feature>
<evidence type="ECO:0000256" key="2">
    <source>
        <dbReference type="ARBA" id="ARBA00005153"/>
    </source>
</evidence>
<evidence type="ECO:0000259" key="11">
    <source>
        <dbReference type="PROSITE" id="PS51553"/>
    </source>
</evidence>
<evidence type="ECO:0000256" key="3">
    <source>
        <dbReference type="ARBA" id="ARBA00012746"/>
    </source>
</evidence>
<dbReference type="EMBL" id="MFFW01000058">
    <property type="protein sequence ID" value="OGF23641.1"/>
    <property type="molecule type" value="Genomic_DNA"/>
</dbReference>
<dbReference type="PROSITE" id="PS51553">
    <property type="entry name" value="GMPS_ATP_PPASE"/>
    <property type="match status" value="1"/>
</dbReference>
<dbReference type="Gene3D" id="3.30.300.10">
    <property type="match status" value="1"/>
</dbReference>
<gene>
    <name evidence="12" type="ORF">A3H66_01530</name>
</gene>
<dbReference type="PANTHER" id="PTHR11922:SF2">
    <property type="entry name" value="GMP SYNTHASE [GLUTAMINE-HYDROLYZING]"/>
    <property type="match status" value="1"/>
</dbReference>
<evidence type="ECO:0000256" key="4">
    <source>
        <dbReference type="ARBA" id="ARBA00022598"/>
    </source>
</evidence>
<dbReference type="Pfam" id="PF00117">
    <property type="entry name" value="GATase"/>
    <property type="match status" value="1"/>
</dbReference>
<dbReference type="GO" id="GO:0005829">
    <property type="term" value="C:cytosol"/>
    <property type="evidence" value="ECO:0007669"/>
    <property type="project" value="TreeGrafter"/>
</dbReference>
<dbReference type="InterPro" id="IPR014729">
    <property type="entry name" value="Rossmann-like_a/b/a_fold"/>
</dbReference>
<dbReference type="Pfam" id="PF00958">
    <property type="entry name" value="GMP_synt_C"/>
    <property type="match status" value="1"/>
</dbReference>
<protein>
    <recommendedName>
        <fullName evidence="3">GMP synthase (glutamine-hydrolyzing)</fullName>
        <ecNumber evidence="3">6.3.5.2</ecNumber>
    </recommendedName>
</protein>
<feature type="binding site" evidence="10">
    <location>
        <begin position="230"/>
        <end position="236"/>
    </location>
    <ligand>
        <name>ATP</name>
        <dbReference type="ChEBI" id="CHEBI:30616"/>
    </ligand>
</feature>